<evidence type="ECO:0000313" key="3">
    <source>
        <dbReference type="Proteomes" id="UP000821853"/>
    </source>
</evidence>
<dbReference type="AlphaFoldDB" id="A0A9J6H7K7"/>
<accession>A0A9J6H7K7</accession>
<keyword evidence="3" id="KW-1185">Reference proteome</keyword>
<protein>
    <submittedName>
        <fullName evidence="2">Uncharacterized protein</fullName>
    </submittedName>
</protein>
<dbReference type="Proteomes" id="UP000821853">
    <property type="component" value="Unassembled WGS sequence"/>
</dbReference>
<sequence>MSRRSLDLTNGPYVIPRQAREPRCGCEALSHALRGSRAAASVHAFVRYTARRGLRAHLLTSAHRYSPARAIRFFAGDYFSLHRLNFRHGALLHRVRPEPTRSSPPASSSPLGLAESRRGPTEKFKQFGKWTTPRKKSGISVFLRKSGVD</sequence>
<organism evidence="2 3">
    <name type="scientific">Haemaphysalis longicornis</name>
    <name type="common">Bush tick</name>
    <dbReference type="NCBI Taxonomy" id="44386"/>
    <lineage>
        <taxon>Eukaryota</taxon>
        <taxon>Metazoa</taxon>
        <taxon>Ecdysozoa</taxon>
        <taxon>Arthropoda</taxon>
        <taxon>Chelicerata</taxon>
        <taxon>Arachnida</taxon>
        <taxon>Acari</taxon>
        <taxon>Parasitiformes</taxon>
        <taxon>Ixodida</taxon>
        <taxon>Ixodoidea</taxon>
        <taxon>Ixodidae</taxon>
        <taxon>Haemaphysalinae</taxon>
        <taxon>Haemaphysalis</taxon>
    </lineage>
</organism>
<feature type="compositionally biased region" description="Low complexity" evidence="1">
    <location>
        <begin position="100"/>
        <end position="114"/>
    </location>
</feature>
<proteinExistence type="predicted"/>
<gene>
    <name evidence="2" type="ORF">HPB48_024377</name>
</gene>
<feature type="region of interest" description="Disordered" evidence="1">
    <location>
        <begin position="95"/>
        <end position="132"/>
    </location>
</feature>
<evidence type="ECO:0000313" key="2">
    <source>
        <dbReference type="EMBL" id="KAH9383260.1"/>
    </source>
</evidence>
<evidence type="ECO:0000256" key="1">
    <source>
        <dbReference type="SAM" id="MobiDB-lite"/>
    </source>
</evidence>
<name>A0A9J6H7K7_HAELO</name>
<dbReference type="VEuPathDB" id="VectorBase:HLOH_064106"/>
<comment type="caution">
    <text evidence="2">The sequence shown here is derived from an EMBL/GenBank/DDBJ whole genome shotgun (WGS) entry which is preliminary data.</text>
</comment>
<dbReference type="EMBL" id="JABSTR010001038">
    <property type="protein sequence ID" value="KAH9383260.1"/>
    <property type="molecule type" value="Genomic_DNA"/>
</dbReference>
<feature type="compositionally biased region" description="Basic and acidic residues" evidence="1">
    <location>
        <begin position="115"/>
        <end position="125"/>
    </location>
</feature>
<reference evidence="2 3" key="1">
    <citation type="journal article" date="2020" name="Cell">
        <title>Large-Scale Comparative Analyses of Tick Genomes Elucidate Their Genetic Diversity and Vector Capacities.</title>
        <authorList>
            <consortium name="Tick Genome and Microbiome Consortium (TIGMIC)"/>
            <person name="Jia N."/>
            <person name="Wang J."/>
            <person name="Shi W."/>
            <person name="Du L."/>
            <person name="Sun Y."/>
            <person name="Zhan W."/>
            <person name="Jiang J.F."/>
            <person name="Wang Q."/>
            <person name="Zhang B."/>
            <person name="Ji P."/>
            <person name="Bell-Sakyi L."/>
            <person name="Cui X.M."/>
            <person name="Yuan T.T."/>
            <person name="Jiang B.G."/>
            <person name="Yang W.F."/>
            <person name="Lam T.T."/>
            <person name="Chang Q.C."/>
            <person name="Ding S.J."/>
            <person name="Wang X.J."/>
            <person name="Zhu J.G."/>
            <person name="Ruan X.D."/>
            <person name="Zhao L."/>
            <person name="Wei J.T."/>
            <person name="Ye R.Z."/>
            <person name="Que T.C."/>
            <person name="Du C.H."/>
            <person name="Zhou Y.H."/>
            <person name="Cheng J.X."/>
            <person name="Dai P.F."/>
            <person name="Guo W.B."/>
            <person name="Han X.H."/>
            <person name="Huang E.J."/>
            <person name="Li L.F."/>
            <person name="Wei W."/>
            <person name="Gao Y.C."/>
            <person name="Liu J.Z."/>
            <person name="Shao H.Z."/>
            <person name="Wang X."/>
            <person name="Wang C.C."/>
            <person name="Yang T.C."/>
            <person name="Huo Q.B."/>
            <person name="Li W."/>
            <person name="Chen H.Y."/>
            <person name="Chen S.E."/>
            <person name="Zhou L.G."/>
            <person name="Ni X.B."/>
            <person name="Tian J.H."/>
            <person name="Sheng Y."/>
            <person name="Liu T."/>
            <person name="Pan Y.S."/>
            <person name="Xia L.Y."/>
            <person name="Li J."/>
            <person name="Zhao F."/>
            <person name="Cao W.C."/>
        </authorList>
    </citation>
    <scope>NUCLEOTIDE SEQUENCE [LARGE SCALE GENOMIC DNA]</scope>
    <source>
        <strain evidence="2">HaeL-2018</strain>
    </source>
</reference>